<dbReference type="InterPro" id="IPR029063">
    <property type="entry name" value="SAM-dependent_MTases_sf"/>
</dbReference>
<organism evidence="2 3">
    <name type="scientific">Suillus fuscotomentosus</name>
    <dbReference type="NCBI Taxonomy" id="1912939"/>
    <lineage>
        <taxon>Eukaryota</taxon>
        <taxon>Fungi</taxon>
        <taxon>Dikarya</taxon>
        <taxon>Basidiomycota</taxon>
        <taxon>Agaricomycotina</taxon>
        <taxon>Agaricomycetes</taxon>
        <taxon>Agaricomycetidae</taxon>
        <taxon>Boletales</taxon>
        <taxon>Suillineae</taxon>
        <taxon>Suillaceae</taxon>
        <taxon>Suillus</taxon>
    </lineage>
</organism>
<feature type="domain" description="Methyltransferase" evidence="1">
    <location>
        <begin position="2"/>
        <end position="72"/>
    </location>
</feature>
<dbReference type="AlphaFoldDB" id="A0AAD4EIE3"/>
<comment type="caution">
    <text evidence="2">The sequence shown here is derived from an EMBL/GenBank/DDBJ whole genome shotgun (WGS) entry which is preliminary data.</text>
</comment>
<feature type="non-terminal residue" evidence="2">
    <location>
        <position position="1"/>
    </location>
</feature>
<name>A0AAD4EIE3_9AGAM</name>
<gene>
    <name evidence="2" type="ORF">F5891DRAFT_941692</name>
</gene>
<evidence type="ECO:0000259" key="1">
    <source>
        <dbReference type="Pfam" id="PF13649"/>
    </source>
</evidence>
<dbReference type="SUPFAM" id="SSF53335">
    <property type="entry name" value="S-adenosyl-L-methionine-dependent methyltransferases"/>
    <property type="match status" value="1"/>
</dbReference>
<dbReference type="InterPro" id="IPR041698">
    <property type="entry name" value="Methyltransf_25"/>
</dbReference>
<accession>A0AAD4EIE3</accession>
<proteinExistence type="predicted"/>
<dbReference type="Gene3D" id="3.40.50.150">
    <property type="entry name" value="Vaccinia Virus protein VP39"/>
    <property type="match status" value="1"/>
</dbReference>
<dbReference type="Proteomes" id="UP001195769">
    <property type="component" value="Unassembled WGS sequence"/>
</dbReference>
<keyword evidence="3" id="KW-1185">Reference proteome</keyword>
<dbReference type="EMBL" id="JABBWK010000004">
    <property type="protein sequence ID" value="KAG1906646.1"/>
    <property type="molecule type" value="Genomic_DNA"/>
</dbReference>
<reference evidence="2" key="1">
    <citation type="journal article" date="2020" name="New Phytol.">
        <title>Comparative genomics reveals dynamic genome evolution in host specialist ectomycorrhizal fungi.</title>
        <authorList>
            <person name="Lofgren L.A."/>
            <person name="Nguyen N.H."/>
            <person name="Vilgalys R."/>
            <person name="Ruytinx J."/>
            <person name="Liao H.L."/>
            <person name="Branco S."/>
            <person name="Kuo A."/>
            <person name="LaButti K."/>
            <person name="Lipzen A."/>
            <person name="Andreopoulos W."/>
            <person name="Pangilinan J."/>
            <person name="Riley R."/>
            <person name="Hundley H."/>
            <person name="Na H."/>
            <person name="Barry K."/>
            <person name="Grigoriev I.V."/>
            <person name="Stajich J.E."/>
            <person name="Kennedy P.G."/>
        </authorList>
    </citation>
    <scope>NUCLEOTIDE SEQUENCE</scope>
    <source>
        <strain evidence="2">FC203</strain>
    </source>
</reference>
<dbReference type="Pfam" id="PF13649">
    <property type="entry name" value="Methyltransf_25"/>
    <property type="match status" value="1"/>
</dbReference>
<dbReference type="GeneID" id="64668658"/>
<evidence type="ECO:0000313" key="3">
    <source>
        <dbReference type="Proteomes" id="UP001195769"/>
    </source>
</evidence>
<evidence type="ECO:0000313" key="2">
    <source>
        <dbReference type="EMBL" id="KAG1906646.1"/>
    </source>
</evidence>
<sequence length="139" mass="16087">LDIVPLHPDLARLSRNKDLLNRISWVQANFLEGLPFPNESFDFVHIKRIARGVPEDKWDDLFEEITRVMKPGAAFEVVEEDLTFPGSDGEGSEVGTLRSKGSNISYVHLQSKPRDRIREEQRSREHEQSIELCRFSYHP</sequence>
<protein>
    <recommendedName>
        <fullName evidence="1">Methyltransferase domain-containing protein</fullName>
    </recommendedName>
</protein>
<dbReference type="CDD" id="cd02440">
    <property type="entry name" value="AdoMet_MTases"/>
    <property type="match status" value="1"/>
</dbReference>
<dbReference type="RefSeq" id="XP_041232221.1">
    <property type="nucleotide sequence ID" value="XM_041374360.1"/>
</dbReference>